<comment type="function">
    <text evidence="8 9">Involved in peptidoglycan biosynthesis. Transports lipid-linked peptidoglycan precursors from the inner to the outer leaflet of the cytoplasmic membrane.</text>
</comment>
<feature type="transmembrane region" description="Helical" evidence="8">
    <location>
        <begin position="175"/>
        <end position="196"/>
    </location>
</feature>
<feature type="transmembrane region" description="Helical" evidence="8">
    <location>
        <begin position="358"/>
        <end position="382"/>
    </location>
</feature>
<dbReference type="UniPathway" id="UPA00219"/>
<dbReference type="GO" id="GO:0071555">
    <property type="term" value="P:cell wall organization"/>
    <property type="evidence" value="ECO:0007669"/>
    <property type="project" value="UniProtKB-UniRule"/>
</dbReference>
<comment type="similarity">
    <text evidence="8 9">Belongs to the MurJ/MviN family.</text>
</comment>
<keyword evidence="3 8" id="KW-0812">Transmembrane</keyword>
<feature type="transmembrane region" description="Helical" evidence="8">
    <location>
        <begin position="272"/>
        <end position="289"/>
    </location>
</feature>
<evidence type="ECO:0000256" key="2">
    <source>
        <dbReference type="ARBA" id="ARBA00022475"/>
    </source>
</evidence>
<dbReference type="InterPro" id="IPR004268">
    <property type="entry name" value="MurJ"/>
</dbReference>
<reference evidence="10 11" key="1">
    <citation type="submission" date="2017-11" db="EMBL/GenBank/DDBJ databases">
        <title>Evolution of Phototrophy in the Chloroflexi Phylum Driven by Horizontal Gene Transfer.</title>
        <authorList>
            <person name="Ward L.M."/>
            <person name="Hemp J."/>
            <person name="Shih P.M."/>
            <person name="Mcglynn S.E."/>
            <person name="Fischer W."/>
        </authorList>
    </citation>
    <scope>NUCLEOTIDE SEQUENCE [LARGE SCALE GENOMIC DNA]</scope>
    <source>
        <strain evidence="10">CP1_1M</strain>
    </source>
</reference>
<dbReference type="Proteomes" id="UP000228947">
    <property type="component" value="Unassembled WGS sequence"/>
</dbReference>
<feature type="transmembrane region" description="Helical" evidence="8">
    <location>
        <begin position="428"/>
        <end position="447"/>
    </location>
</feature>
<dbReference type="PIRSF" id="PIRSF002869">
    <property type="entry name" value="MviN"/>
    <property type="match status" value="1"/>
</dbReference>
<keyword evidence="2 8" id="KW-1003">Cell membrane</keyword>
<comment type="subcellular location">
    <subcellularLocation>
        <location evidence="1 8">Cell membrane</location>
        <topology evidence="1 8">Multi-pass membrane protein</topology>
    </subcellularLocation>
</comment>
<organism evidence="10 11">
    <name type="scientific">Candidatus Thermofonsia Clade 1 bacterium</name>
    <dbReference type="NCBI Taxonomy" id="2364210"/>
    <lineage>
        <taxon>Bacteria</taxon>
        <taxon>Bacillati</taxon>
        <taxon>Chloroflexota</taxon>
        <taxon>Candidatus Thermofontia</taxon>
        <taxon>Candidatus Thermofonsia Clade 1</taxon>
    </lineage>
</organism>
<evidence type="ECO:0000256" key="7">
    <source>
        <dbReference type="ARBA" id="ARBA00023136"/>
    </source>
</evidence>
<feature type="transmembrane region" description="Helical" evidence="8">
    <location>
        <begin position="203"/>
        <end position="224"/>
    </location>
</feature>
<protein>
    <recommendedName>
        <fullName evidence="8">Probable lipid II flippase MurJ</fullName>
    </recommendedName>
</protein>
<proteinExistence type="inferred from homology"/>
<dbReference type="GO" id="GO:0034204">
    <property type="term" value="P:lipid translocation"/>
    <property type="evidence" value="ECO:0007669"/>
    <property type="project" value="TreeGrafter"/>
</dbReference>
<dbReference type="PRINTS" id="PR01806">
    <property type="entry name" value="VIRFACTRMVIN"/>
</dbReference>
<keyword evidence="8 9" id="KW-0961">Cell wall biogenesis/degradation</keyword>
<evidence type="ECO:0000256" key="6">
    <source>
        <dbReference type="ARBA" id="ARBA00022989"/>
    </source>
</evidence>
<evidence type="ECO:0000256" key="8">
    <source>
        <dbReference type="HAMAP-Rule" id="MF_02078"/>
    </source>
</evidence>
<evidence type="ECO:0000313" key="10">
    <source>
        <dbReference type="EMBL" id="PJF43399.1"/>
    </source>
</evidence>
<dbReference type="GO" id="GO:0009252">
    <property type="term" value="P:peptidoglycan biosynthetic process"/>
    <property type="evidence" value="ECO:0007669"/>
    <property type="project" value="UniProtKB-UniRule"/>
</dbReference>
<dbReference type="EMBL" id="PGTL01000001">
    <property type="protein sequence ID" value="PJF43399.1"/>
    <property type="molecule type" value="Genomic_DNA"/>
</dbReference>
<keyword evidence="6 8" id="KW-1133">Transmembrane helix</keyword>
<dbReference type="Pfam" id="PF03023">
    <property type="entry name" value="MurJ"/>
    <property type="match status" value="1"/>
</dbReference>
<evidence type="ECO:0000256" key="5">
    <source>
        <dbReference type="ARBA" id="ARBA00022984"/>
    </source>
</evidence>
<dbReference type="PANTHER" id="PTHR47019:SF1">
    <property type="entry name" value="LIPID II FLIPPASE MURJ"/>
    <property type="match status" value="1"/>
</dbReference>
<sequence length="564" mass="61225">MSETIPSAPVIPIEEEQSAETVSAGLARATTILAIGNIASRALGFAKEILLSNLFGASRAVDAFQIAITIPRDLYDLAIFGHTNSAIVPVLSEYAAREDKSELWRLVSALVSLVLLISGVLVLLMTFFAPYVIAFYRGTPSLTPLESPFALSPELLRSSGMSQAAFGLSADLLRLTAPSLIFMSTFSVLAGMLYALRRFTYPAFGAALFNLMIVVTTLALAPRIGIQGVAIGWIAGAVAQMSLQFLGMRGVRLRLMFWSLPQMLRHRGLQRIGALYLPVLFTLIIDVLINRPFSYTIASQTGEGNIAYMHWATNLREFPMGLVGTAISIAILPTLARQALQLSQRTAFRQTLGQGIRLALTLIIPAAIGMFVLAGPLIGLLFEHGQFTAQNTFDMAVVLRLYLVGIPFAAVDLLLISAFYAQRDSLTPALVGLFSLGCYIVVTLLLLPHIGFLSLMVADSFKHLVHMSVSFLLLRRRLSGLGDQRLMGTAIKVSGAALVMGVAVYGLARAVAELFPPQGLQERLLLVFVPSAAGVALYFFMASRLQLNEFTLFVRALTRRLRRG</sequence>
<dbReference type="GO" id="GO:0008360">
    <property type="term" value="P:regulation of cell shape"/>
    <property type="evidence" value="ECO:0007669"/>
    <property type="project" value="UniProtKB-UniRule"/>
</dbReference>
<dbReference type="PANTHER" id="PTHR47019">
    <property type="entry name" value="LIPID II FLIPPASE MURJ"/>
    <property type="match status" value="1"/>
</dbReference>
<comment type="pathway">
    <text evidence="8">Cell wall biogenesis; peptidoglycan biosynthesis.</text>
</comment>
<name>A0A2M8Q0V2_9CHLR</name>
<evidence type="ECO:0000256" key="3">
    <source>
        <dbReference type="ARBA" id="ARBA00022692"/>
    </source>
</evidence>
<feature type="transmembrane region" description="Helical" evidence="8">
    <location>
        <begin position="402"/>
        <end position="421"/>
    </location>
</feature>
<feature type="transmembrane region" description="Helical" evidence="8">
    <location>
        <begin position="524"/>
        <end position="541"/>
    </location>
</feature>
<dbReference type="GO" id="GO:0015648">
    <property type="term" value="F:lipid-linked peptidoglycan transporter activity"/>
    <property type="evidence" value="ECO:0007669"/>
    <property type="project" value="UniProtKB-UniRule"/>
</dbReference>
<keyword evidence="4 8" id="KW-0133">Cell shape</keyword>
<gene>
    <name evidence="10" type="primary">mviN</name>
    <name evidence="8" type="synonym">murJ</name>
    <name evidence="10" type="ORF">CUN50_00305</name>
</gene>
<feature type="transmembrane region" description="Helical" evidence="8">
    <location>
        <begin position="106"/>
        <end position="133"/>
    </location>
</feature>
<keyword evidence="5 8" id="KW-0573">Peptidoglycan synthesis</keyword>
<evidence type="ECO:0000256" key="1">
    <source>
        <dbReference type="ARBA" id="ARBA00004651"/>
    </source>
</evidence>
<dbReference type="HAMAP" id="MF_02078">
    <property type="entry name" value="MurJ_MviN"/>
    <property type="match status" value="1"/>
</dbReference>
<dbReference type="NCBIfam" id="TIGR01695">
    <property type="entry name" value="murJ_mviN"/>
    <property type="match status" value="1"/>
</dbReference>
<accession>A0A2M8Q0V2</accession>
<feature type="transmembrane region" description="Helical" evidence="8">
    <location>
        <begin position="453"/>
        <end position="474"/>
    </location>
</feature>
<comment type="caution">
    <text evidence="10">The sequence shown here is derived from an EMBL/GenBank/DDBJ whole genome shotgun (WGS) entry which is preliminary data.</text>
</comment>
<dbReference type="AlphaFoldDB" id="A0A2M8Q0V2"/>
<evidence type="ECO:0000256" key="4">
    <source>
        <dbReference type="ARBA" id="ARBA00022960"/>
    </source>
</evidence>
<feature type="transmembrane region" description="Helical" evidence="8">
    <location>
        <begin position="486"/>
        <end position="512"/>
    </location>
</feature>
<dbReference type="CDD" id="cd13123">
    <property type="entry name" value="MATE_MurJ_like"/>
    <property type="match status" value="1"/>
</dbReference>
<keyword evidence="8 9" id="KW-0813">Transport</keyword>
<evidence type="ECO:0000256" key="9">
    <source>
        <dbReference type="PIRNR" id="PIRNR002869"/>
    </source>
</evidence>
<feature type="transmembrane region" description="Helical" evidence="8">
    <location>
        <begin position="318"/>
        <end position="337"/>
    </location>
</feature>
<evidence type="ECO:0000313" key="11">
    <source>
        <dbReference type="Proteomes" id="UP000228947"/>
    </source>
</evidence>
<feature type="transmembrane region" description="Helical" evidence="8">
    <location>
        <begin position="230"/>
        <end position="251"/>
    </location>
</feature>
<dbReference type="InterPro" id="IPR051050">
    <property type="entry name" value="Lipid_II_flippase_MurJ/MviN"/>
</dbReference>
<dbReference type="GO" id="GO:0005886">
    <property type="term" value="C:plasma membrane"/>
    <property type="evidence" value="ECO:0007669"/>
    <property type="project" value="UniProtKB-SubCell"/>
</dbReference>
<keyword evidence="7 8" id="KW-0472">Membrane</keyword>